<proteinExistence type="predicted"/>
<dbReference type="AlphaFoldDB" id="J5WQK5"/>
<reference evidence="1 2" key="1">
    <citation type="submission" date="2012-07" db="EMBL/GenBank/DDBJ databases">
        <authorList>
            <person name="Durkin A.S."/>
            <person name="McCorrison J."/>
            <person name="Torralba M."/>
            <person name="Gillis M."/>
            <person name="Methe B."/>
            <person name="Sutton G."/>
            <person name="Nelson K.E."/>
        </authorList>
    </citation>
    <scope>NUCLEOTIDE SEQUENCE [LARGE SCALE GENOMIC DNA]</scope>
    <source>
        <strain evidence="1 2">OBRC8</strain>
    </source>
</reference>
<comment type="caution">
    <text evidence="1">The sequence shown here is derived from an EMBL/GenBank/DDBJ whole genome shotgun (WGS) entry which is preliminary data.</text>
</comment>
<accession>J5WQK5</accession>
<sequence>MIILQYTDFVSNTFHRRKNILGYLMEKDFLELLFQKVNEK</sequence>
<organism evidence="1 2">
    <name type="scientific">Peptoanaerobacter stomatis</name>
    <dbReference type="NCBI Taxonomy" id="796937"/>
    <lineage>
        <taxon>Bacteria</taxon>
        <taxon>Bacillati</taxon>
        <taxon>Bacillota</taxon>
        <taxon>Clostridia</taxon>
        <taxon>Peptostreptococcales</taxon>
        <taxon>Filifactoraceae</taxon>
        <taxon>Peptoanaerobacter</taxon>
    </lineage>
</organism>
<keyword evidence="2" id="KW-1185">Reference proteome</keyword>
<protein>
    <submittedName>
        <fullName evidence="1">Uncharacterized protein</fullName>
    </submittedName>
</protein>
<dbReference type="Proteomes" id="UP000005244">
    <property type="component" value="Unassembled WGS sequence"/>
</dbReference>
<evidence type="ECO:0000313" key="1">
    <source>
        <dbReference type="EMBL" id="EJU23657.1"/>
    </source>
</evidence>
<gene>
    <name evidence="1" type="ORF">HMPREF1143_2026</name>
</gene>
<evidence type="ECO:0000313" key="2">
    <source>
        <dbReference type="Proteomes" id="UP000005244"/>
    </source>
</evidence>
<dbReference type="EMBL" id="ALNK01000015">
    <property type="protein sequence ID" value="EJU23657.1"/>
    <property type="molecule type" value="Genomic_DNA"/>
</dbReference>
<name>J5WQK5_9FIRM</name>